<evidence type="ECO:0000313" key="2">
    <source>
        <dbReference type="EMBL" id="TQM91058.1"/>
    </source>
</evidence>
<evidence type="ECO:0000313" key="3">
    <source>
        <dbReference type="Proteomes" id="UP000315133"/>
    </source>
</evidence>
<sequence length="138" mass="15499">MRSVEQTGQGRRPGVIGRVVTWLRAGYPEGIPTGDYVALLGVLRRRLHEDEIAEIVELLAQQRELGVTSERIRELIREYSLQDPYEADVERVTALLREAGYPVDGEEFPEDDEPDDEPDAETSEVDLQEPGPDGADRP</sequence>
<organism evidence="2 3">
    <name type="scientific">Ornithinimicrobium humiphilum</name>
    <dbReference type="NCBI Taxonomy" id="125288"/>
    <lineage>
        <taxon>Bacteria</taxon>
        <taxon>Bacillati</taxon>
        <taxon>Actinomycetota</taxon>
        <taxon>Actinomycetes</taxon>
        <taxon>Micrococcales</taxon>
        <taxon>Ornithinimicrobiaceae</taxon>
        <taxon>Ornithinimicrobium</taxon>
    </lineage>
</organism>
<feature type="region of interest" description="Disordered" evidence="1">
    <location>
        <begin position="98"/>
        <end position="138"/>
    </location>
</feature>
<proteinExistence type="predicted"/>
<keyword evidence="3" id="KW-1185">Reference proteome</keyword>
<reference evidence="2 3" key="1">
    <citation type="submission" date="2019-06" db="EMBL/GenBank/DDBJ databases">
        <title>Sequencing the genomes of 1000 actinobacteria strains.</title>
        <authorList>
            <person name="Klenk H.-P."/>
        </authorList>
    </citation>
    <scope>NUCLEOTIDE SEQUENCE [LARGE SCALE GENOMIC DNA]</scope>
    <source>
        <strain evidence="2 3">DSM 12362</strain>
    </source>
</reference>
<dbReference type="EMBL" id="VFPU01000002">
    <property type="protein sequence ID" value="TQM91058.1"/>
    <property type="molecule type" value="Genomic_DNA"/>
</dbReference>
<dbReference type="InterPro" id="IPR021784">
    <property type="entry name" value="DUF3349"/>
</dbReference>
<feature type="compositionally biased region" description="Acidic residues" evidence="1">
    <location>
        <begin position="104"/>
        <end position="127"/>
    </location>
</feature>
<evidence type="ECO:0000256" key="1">
    <source>
        <dbReference type="SAM" id="MobiDB-lite"/>
    </source>
</evidence>
<dbReference type="AlphaFoldDB" id="A0A543K7I8"/>
<dbReference type="Pfam" id="PF11829">
    <property type="entry name" value="DUF3349"/>
    <property type="match status" value="1"/>
</dbReference>
<comment type="caution">
    <text evidence="2">The sequence shown here is derived from an EMBL/GenBank/DDBJ whole genome shotgun (WGS) entry which is preliminary data.</text>
</comment>
<dbReference type="Proteomes" id="UP000315133">
    <property type="component" value="Unassembled WGS sequence"/>
</dbReference>
<dbReference type="Gene3D" id="1.10.150.430">
    <property type="entry name" value="DUF3349, helical bundle"/>
    <property type="match status" value="1"/>
</dbReference>
<gene>
    <name evidence="2" type="ORF">FB476_2777</name>
</gene>
<name>A0A543K7I8_9MICO</name>
<protein>
    <submittedName>
        <fullName evidence="2">Uncharacterized protein DUF3349</fullName>
    </submittedName>
</protein>
<dbReference type="InterPro" id="IPR044918">
    <property type="entry name" value="DUF3349_helical"/>
</dbReference>
<accession>A0A543K7I8</accession>